<dbReference type="Pfam" id="PF06413">
    <property type="entry name" value="Neugrin"/>
    <property type="match status" value="1"/>
</dbReference>
<evidence type="ECO:0000256" key="1">
    <source>
        <dbReference type="ARBA" id="ARBA00003548"/>
    </source>
</evidence>
<dbReference type="InterPro" id="IPR010487">
    <property type="entry name" value="NGRN/Rrg9"/>
</dbReference>
<dbReference type="STRING" id="92696.A0A4R0R6C3"/>
<dbReference type="GO" id="GO:0005634">
    <property type="term" value="C:nucleus"/>
    <property type="evidence" value="ECO:0007669"/>
    <property type="project" value="TreeGrafter"/>
</dbReference>
<evidence type="ECO:0000256" key="2">
    <source>
        <dbReference type="ARBA" id="ARBA00010895"/>
    </source>
</evidence>
<dbReference type="PANTHER" id="PTHR13475:SF3">
    <property type="entry name" value="NEUGRIN"/>
    <property type="match status" value="1"/>
</dbReference>
<comment type="caution">
    <text evidence="5">The sequence shown here is derived from an EMBL/GenBank/DDBJ whole genome shotgun (WGS) entry which is preliminary data.</text>
</comment>
<feature type="region of interest" description="Disordered" evidence="4">
    <location>
        <begin position="44"/>
        <end position="98"/>
    </location>
</feature>
<protein>
    <recommendedName>
        <fullName evidence="3">Required for respiratory growth protein 9, mitochondrial</fullName>
    </recommendedName>
</protein>
<name>A0A4R0R6C3_9APHY</name>
<dbReference type="EMBL" id="RWJN01000324">
    <property type="protein sequence ID" value="TCD63071.1"/>
    <property type="molecule type" value="Genomic_DNA"/>
</dbReference>
<feature type="region of interest" description="Disordered" evidence="4">
    <location>
        <begin position="169"/>
        <end position="225"/>
    </location>
</feature>
<keyword evidence="6" id="KW-1185">Reference proteome</keyword>
<dbReference type="Proteomes" id="UP000292702">
    <property type="component" value="Unassembled WGS sequence"/>
</dbReference>
<evidence type="ECO:0000256" key="4">
    <source>
        <dbReference type="SAM" id="MobiDB-lite"/>
    </source>
</evidence>
<organism evidence="5 6">
    <name type="scientific">Steccherinum ochraceum</name>
    <dbReference type="NCBI Taxonomy" id="92696"/>
    <lineage>
        <taxon>Eukaryota</taxon>
        <taxon>Fungi</taxon>
        <taxon>Dikarya</taxon>
        <taxon>Basidiomycota</taxon>
        <taxon>Agaricomycotina</taxon>
        <taxon>Agaricomycetes</taxon>
        <taxon>Polyporales</taxon>
        <taxon>Steccherinaceae</taxon>
        <taxon>Steccherinum</taxon>
    </lineage>
</organism>
<dbReference type="PANTHER" id="PTHR13475">
    <property type="entry name" value="NEUGRIN"/>
    <property type="match status" value="1"/>
</dbReference>
<dbReference type="AlphaFoldDB" id="A0A4R0R6C3"/>
<comment type="function">
    <text evidence="1">Required for respiratory activity and maintenance and expression of the mitochondrial genome.</text>
</comment>
<gene>
    <name evidence="5" type="primary">RRG9</name>
    <name evidence="5" type="ORF">EIP91_006027</name>
</gene>
<accession>A0A4R0R6C3</accession>
<dbReference type="OrthoDB" id="5578174at2759"/>
<comment type="similarity">
    <text evidence="2">Belongs to the RRG9 family.</text>
</comment>
<evidence type="ECO:0000313" key="6">
    <source>
        <dbReference type="Proteomes" id="UP000292702"/>
    </source>
</evidence>
<sequence>MALLLPRSLHNKASSYLAFYSTVAGLARTNWGTSGHAPQSLVAAEDDDHRPTHTTHSDSSPSPLVSRRRAPPQGPTPHMARAHRETMKETFPEGWAPPRKLSRAAMDGLRWLHAQDPETCTTPVLAQKFRISPEAVRRILKSKWEPSKEKRDRLLQRERERREEWIAGNRQEERKKQDHLLMNRRGTREHDYDGERGGREQQEEGKQRWTRTPRGVSRNDKLSFT</sequence>
<evidence type="ECO:0000256" key="3">
    <source>
        <dbReference type="ARBA" id="ARBA00013566"/>
    </source>
</evidence>
<feature type="compositionally biased region" description="Basic and acidic residues" evidence="4">
    <location>
        <begin position="82"/>
        <end position="91"/>
    </location>
</feature>
<reference evidence="5 6" key="1">
    <citation type="submission" date="2018-11" db="EMBL/GenBank/DDBJ databases">
        <title>Genome assembly of Steccherinum ochraceum LE-BIN_3174, the white-rot fungus of the Steccherinaceae family (The Residual Polyporoid clade, Polyporales, Basidiomycota).</title>
        <authorList>
            <person name="Fedorova T.V."/>
            <person name="Glazunova O.A."/>
            <person name="Landesman E.O."/>
            <person name="Moiseenko K.V."/>
            <person name="Psurtseva N.V."/>
            <person name="Savinova O.S."/>
            <person name="Shakhova N.V."/>
            <person name="Tyazhelova T.V."/>
            <person name="Vasina D.V."/>
        </authorList>
    </citation>
    <scope>NUCLEOTIDE SEQUENCE [LARGE SCALE GENOMIC DNA]</scope>
    <source>
        <strain evidence="5 6">LE-BIN_3174</strain>
    </source>
</reference>
<proteinExistence type="inferred from homology"/>
<feature type="compositionally biased region" description="Basic and acidic residues" evidence="4">
    <location>
        <begin position="169"/>
        <end position="207"/>
    </location>
</feature>
<evidence type="ECO:0000313" key="5">
    <source>
        <dbReference type="EMBL" id="TCD63071.1"/>
    </source>
</evidence>